<dbReference type="GO" id="GO:0005524">
    <property type="term" value="F:ATP binding"/>
    <property type="evidence" value="ECO:0007669"/>
    <property type="project" value="UniProtKB-UniRule"/>
</dbReference>
<evidence type="ECO:0000256" key="9">
    <source>
        <dbReference type="ARBA" id="ARBA00023235"/>
    </source>
</evidence>
<dbReference type="InterPro" id="IPR020588">
    <property type="entry name" value="RecA_ATP-bd"/>
</dbReference>
<comment type="similarity">
    <text evidence="1 12">Belongs to the helicase family. DnaB subfamily.</text>
</comment>
<feature type="domain" description="SF4 helicase" evidence="15">
    <location>
        <begin position="183"/>
        <end position="447"/>
    </location>
</feature>
<dbReference type="InterPro" id="IPR007692">
    <property type="entry name" value="DNA_helicase_DnaB"/>
</dbReference>
<dbReference type="KEGG" id="fsu:Fisuc_0745"/>
<dbReference type="EMBL" id="CP001792">
    <property type="protein sequence ID" value="ACX74355.1"/>
    <property type="molecule type" value="Genomic_DNA"/>
</dbReference>
<evidence type="ECO:0000313" key="17">
    <source>
        <dbReference type="EMBL" id="ADL26855.1"/>
    </source>
</evidence>
<dbReference type="EMBL" id="CP002158">
    <property type="protein sequence ID" value="ADL26855.1"/>
    <property type="molecule type" value="Genomic_DNA"/>
</dbReference>
<dbReference type="PROSITE" id="PS51199">
    <property type="entry name" value="SF4_HELICASE"/>
    <property type="match status" value="1"/>
</dbReference>
<dbReference type="KEGG" id="fsc:FSU_1183"/>
<dbReference type="GO" id="GO:0005829">
    <property type="term" value="C:cytosol"/>
    <property type="evidence" value="ECO:0007669"/>
    <property type="project" value="TreeGrafter"/>
</dbReference>
<organism evidence="17 18">
    <name type="scientific">Fibrobacter succinogenes (strain ATCC 19169 / S85)</name>
    <dbReference type="NCBI Taxonomy" id="59374"/>
    <lineage>
        <taxon>Bacteria</taxon>
        <taxon>Pseudomonadati</taxon>
        <taxon>Fibrobacterota</taxon>
        <taxon>Fibrobacteria</taxon>
        <taxon>Fibrobacterales</taxon>
        <taxon>Fibrobacteraceae</taxon>
        <taxon>Fibrobacter</taxon>
    </lineage>
</organism>
<dbReference type="NCBIfam" id="TIGR00665">
    <property type="entry name" value="DnaB"/>
    <property type="match status" value="1"/>
</dbReference>
<evidence type="ECO:0000256" key="11">
    <source>
        <dbReference type="NCBIfam" id="TIGR00665"/>
    </source>
</evidence>
<dbReference type="AlphaFoldDB" id="C9RMX7"/>
<evidence type="ECO:0000256" key="8">
    <source>
        <dbReference type="ARBA" id="ARBA00023125"/>
    </source>
</evidence>
<dbReference type="InterPro" id="IPR003593">
    <property type="entry name" value="AAA+_ATPase"/>
</dbReference>
<feature type="region of interest" description="Disordered" evidence="13">
    <location>
        <begin position="445"/>
        <end position="475"/>
    </location>
</feature>
<evidence type="ECO:0000256" key="10">
    <source>
        <dbReference type="ARBA" id="ARBA00048954"/>
    </source>
</evidence>
<dbReference type="SUPFAM" id="SSF48024">
    <property type="entry name" value="N-terminal domain of DnaB helicase"/>
    <property type="match status" value="1"/>
</dbReference>
<evidence type="ECO:0000313" key="18">
    <source>
        <dbReference type="Proteomes" id="UP000000517"/>
    </source>
</evidence>
<keyword evidence="2 12" id="KW-0639">Primosome</keyword>
<keyword evidence="7 12" id="KW-0067">ATP-binding</keyword>
<dbReference type="eggNOG" id="COG0305">
    <property type="taxonomic scope" value="Bacteria"/>
</dbReference>
<feature type="domain" description="RecA family profile 1" evidence="14">
    <location>
        <begin position="186"/>
        <end position="365"/>
    </location>
</feature>
<dbReference type="InterPro" id="IPR036185">
    <property type="entry name" value="DNA_heli_DnaB-like_N_sf"/>
</dbReference>
<dbReference type="PANTHER" id="PTHR30153">
    <property type="entry name" value="REPLICATIVE DNA HELICASE DNAB"/>
    <property type="match status" value="1"/>
</dbReference>
<dbReference type="STRING" id="59374.FSU_1183"/>
<dbReference type="PROSITE" id="PS50162">
    <property type="entry name" value="RECA_2"/>
    <property type="match status" value="1"/>
</dbReference>
<proteinExistence type="inferred from homology"/>
<evidence type="ECO:0000259" key="15">
    <source>
        <dbReference type="PROSITE" id="PS51199"/>
    </source>
</evidence>
<dbReference type="Proteomes" id="UP000000517">
    <property type="component" value="Chromosome"/>
</dbReference>
<keyword evidence="19" id="KW-1185">Reference proteome</keyword>
<gene>
    <name evidence="17" type="primary">dnaB</name>
    <name evidence="16" type="ordered locus">Fisuc_0745</name>
    <name evidence="17" type="ordered locus">FSU_1183</name>
</gene>
<accession>C9RMX7</accession>
<dbReference type="CDD" id="cd00984">
    <property type="entry name" value="DnaB_C"/>
    <property type="match status" value="1"/>
</dbReference>
<reference evidence="17" key="3">
    <citation type="submission" date="2010-08" db="EMBL/GenBank/DDBJ databases">
        <authorList>
            <person name="Durkin A.S."/>
            <person name="Nelson K.E."/>
            <person name="Morrison M."/>
            <person name="Forsberg C.W."/>
            <person name="Wilson D.B."/>
            <person name="Russell J.B."/>
            <person name="Cann I.K.O."/>
            <person name="Mackie R.I."/>
            <person name="White B.A."/>
        </authorList>
    </citation>
    <scope>NUCLEOTIDE SEQUENCE</scope>
    <source>
        <strain evidence="17">S85</strain>
    </source>
</reference>
<reference evidence="18" key="2">
    <citation type="submission" date="2010-08" db="EMBL/GenBank/DDBJ databases">
        <title>Complete sequence of Fibrobacter succinogenes subsp. succinogenes S85.</title>
        <authorList>
            <person name="Durkin A.S."/>
            <person name="Nelson K.E."/>
            <person name="Morrison M."/>
            <person name="Forsberg C.W."/>
            <person name="Wilson D.B."/>
            <person name="Russell J.B."/>
            <person name="Cann I.K.O."/>
            <person name="Mackie R.I."/>
            <person name="White B.A."/>
        </authorList>
    </citation>
    <scope>NUCLEOTIDE SEQUENCE [LARGE SCALE GENOMIC DNA]</scope>
    <source>
        <strain evidence="18">ATCC 19169 / S85</strain>
    </source>
</reference>
<dbReference type="GO" id="GO:0003677">
    <property type="term" value="F:DNA binding"/>
    <property type="evidence" value="ECO:0007669"/>
    <property type="project" value="UniProtKB-UniRule"/>
</dbReference>
<evidence type="ECO:0000256" key="2">
    <source>
        <dbReference type="ARBA" id="ARBA00022515"/>
    </source>
</evidence>
<name>C9RMX7_FIBSS</name>
<dbReference type="GO" id="GO:0016787">
    <property type="term" value="F:hydrolase activity"/>
    <property type="evidence" value="ECO:0007669"/>
    <property type="project" value="UniProtKB-KW"/>
</dbReference>
<sequence>MSEENKSKSFDGRQMPADVEAERCLLGGILRDPEVMGVAVMAISDDDFFYLERHQLIWNALCSLNKSVTPIDPVTLSAELTKMDKLDIVGGREYIFELMESVASSANVPWQLEHLRSKAVLRKLIRTSSEIIRQAMDPASTPDNVLQDAERDIFAIADNQVRNTLKSIDNFVAPLLERINNRREGGITGVPTGITELDELTNGLQNSDLIILAARPGVGKTSFAMTVAANAAIRYGKNVAFFSLEMDGIQLAQRLLCSQAQVDQSRLRNGKLNSDEIKKIIAAVTPINQAPLFVDDNADLGIMELMSKARQLKHKGHLDLLIIDYLQLMKTGKEENRAVAIGAISRGLKILAKELSIPVIALAQLSRKVEEKGRERPQLSDLRESGSIEQDADMVWFVERPFVQTHKDEDRYKATLIVAKHRNGSVKDIDMSFVPEYTTFYDATDQQGMEGGDEDYQYGSDDEGGGPQVADFGSF</sequence>
<dbReference type="Pfam" id="PF00772">
    <property type="entry name" value="DnaB"/>
    <property type="match status" value="1"/>
</dbReference>
<dbReference type="InterPro" id="IPR027417">
    <property type="entry name" value="P-loop_NTPase"/>
</dbReference>
<dbReference type="PATRIC" id="fig|59374.8.peg.1144"/>
<dbReference type="SUPFAM" id="SSF52540">
    <property type="entry name" value="P-loop containing nucleoside triphosphate hydrolases"/>
    <property type="match status" value="1"/>
</dbReference>
<dbReference type="Gene3D" id="1.10.860.10">
    <property type="entry name" value="DNAb Helicase, Chain A"/>
    <property type="match status" value="1"/>
</dbReference>
<evidence type="ECO:0000256" key="6">
    <source>
        <dbReference type="ARBA" id="ARBA00022806"/>
    </source>
</evidence>
<comment type="function">
    <text evidence="12">The main replicative DNA helicase, it participates in initiation and elongation during chromosome replication. Travels ahead of the DNA replisome, separating dsDNA into templates for DNA synthesis. A processive ATP-dependent 5'-3' DNA helicase it has DNA-dependent ATPase activity.</text>
</comment>
<dbReference type="InterPro" id="IPR016136">
    <property type="entry name" value="DNA_helicase_N/primase_C"/>
</dbReference>
<dbReference type="GO" id="GO:0043139">
    <property type="term" value="F:5'-3' DNA helicase activity"/>
    <property type="evidence" value="ECO:0007669"/>
    <property type="project" value="UniProtKB-EC"/>
</dbReference>
<dbReference type="Proteomes" id="UP000001497">
    <property type="component" value="Chromosome"/>
</dbReference>
<dbReference type="GO" id="GO:0006269">
    <property type="term" value="P:DNA replication, synthesis of primer"/>
    <property type="evidence" value="ECO:0007669"/>
    <property type="project" value="UniProtKB-UniRule"/>
</dbReference>
<dbReference type="PANTHER" id="PTHR30153:SF2">
    <property type="entry name" value="REPLICATIVE DNA HELICASE"/>
    <property type="match status" value="1"/>
</dbReference>
<dbReference type="SMART" id="SM00382">
    <property type="entry name" value="AAA"/>
    <property type="match status" value="1"/>
</dbReference>
<dbReference type="RefSeq" id="WP_014545513.1">
    <property type="nucleotide sequence ID" value="NC_013410.1"/>
</dbReference>
<keyword evidence="3 12" id="KW-0235">DNA replication</keyword>
<keyword evidence="9" id="KW-0413">Isomerase</keyword>
<evidence type="ECO:0000256" key="5">
    <source>
        <dbReference type="ARBA" id="ARBA00022801"/>
    </source>
</evidence>
<evidence type="ECO:0000256" key="7">
    <source>
        <dbReference type="ARBA" id="ARBA00022840"/>
    </source>
</evidence>
<dbReference type="InterPro" id="IPR007693">
    <property type="entry name" value="DNA_helicase_DnaB-like_N"/>
</dbReference>
<keyword evidence="6 12" id="KW-0347">Helicase</keyword>
<evidence type="ECO:0000256" key="3">
    <source>
        <dbReference type="ARBA" id="ARBA00022705"/>
    </source>
</evidence>
<keyword evidence="4 12" id="KW-0547">Nucleotide-binding</keyword>
<evidence type="ECO:0000256" key="13">
    <source>
        <dbReference type="SAM" id="MobiDB-lite"/>
    </source>
</evidence>
<evidence type="ECO:0000313" key="19">
    <source>
        <dbReference type="Proteomes" id="UP000001497"/>
    </source>
</evidence>
<dbReference type="Gene3D" id="3.40.50.300">
    <property type="entry name" value="P-loop containing nucleotide triphosphate hydrolases"/>
    <property type="match status" value="1"/>
</dbReference>
<dbReference type="GO" id="GO:0006281">
    <property type="term" value="P:DNA repair"/>
    <property type="evidence" value="ECO:0007669"/>
    <property type="project" value="InterPro"/>
</dbReference>
<protein>
    <recommendedName>
        <fullName evidence="11 12">Replicative DNA helicase</fullName>
        <ecNumber evidence="11 12">5.6.2.3</ecNumber>
    </recommendedName>
</protein>
<evidence type="ECO:0000259" key="14">
    <source>
        <dbReference type="PROSITE" id="PS50162"/>
    </source>
</evidence>
<dbReference type="OrthoDB" id="9773982at2"/>
<keyword evidence="8 12" id="KW-0238">DNA-binding</keyword>
<dbReference type="GO" id="GO:1990077">
    <property type="term" value="C:primosome complex"/>
    <property type="evidence" value="ECO:0007669"/>
    <property type="project" value="UniProtKB-UniRule"/>
</dbReference>
<dbReference type="Pfam" id="PF03796">
    <property type="entry name" value="DnaB_C"/>
    <property type="match status" value="1"/>
</dbReference>
<dbReference type="EC" id="5.6.2.3" evidence="11 12"/>
<dbReference type="HOGENOM" id="CLU_005373_0_0_0"/>
<feature type="compositionally biased region" description="Acidic residues" evidence="13">
    <location>
        <begin position="451"/>
        <end position="464"/>
    </location>
</feature>
<evidence type="ECO:0000256" key="1">
    <source>
        <dbReference type="ARBA" id="ARBA00008428"/>
    </source>
</evidence>
<dbReference type="GO" id="GO:0140664">
    <property type="term" value="F:ATP-dependent DNA damage sensor activity"/>
    <property type="evidence" value="ECO:0007669"/>
    <property type="project" value="InterPro"/>
</dbReference>
<evidence type="ECO:0000256" key="4">
    <source>
        <dbReference type="ARBA" id="ARBA00022741"/>
    </source>
</evidence>
<keyword evidence="5 12" id="KW-0378">Hydrolase</keyword>
<evidence type="ECO:0000313" key="16">
    <source>
        <dbReference type="EMBL" id="ACX74355.1"/>
    </source>
</evidence>
<dbReference type="InterPro" id="IPR007694">
    <property type="entry name" value="DNA_helicase_DnaB-like_C"/>
</dbReference>
<comment type="catalytic activity">
    <reaction evidence="10 12">
        <text>ATP + H2O = ADP + phosphate + H(+)</text>
        <dbReference type="Rhea" id="RHEA:13065"/>
        <dbReference type="ChEBI" id="CHEBI:15377"/>
        <dbReference type="ChEBI" id="CHEBI:15378"/>
        <dbReference type="ChEBI" id="CHEBI:30616"/>
        <dbReference type="ChEBI" id="CHEBI:43474"/>
        <dbReference type="ChEBI" id="CHEBI:456216"/>
        <dbReference type="EC" id="5.6.2.3"/>
    </reaction>
</comment>
<evidence type="ECO:0000256" key="12">
    <source>
        <dbReference type="RuleBase" id="RU362085"/>
    </source>
</evidence>
<reference evidence="16 19" key="1">
    <citation type="submission" date="2009-10" db="EMBL/GenBank/DDBJ databases">
        <title>Complete sequence of Fibrobacter succinogenes subsp. succinogenes S85.</title>
        <authorList>
            <consortium name="US DOE Joint Genome Institute"/>
            <person name="Lucas S."/>
            <person name="Copeland A."/>
            <person name="Lapidus A."/>
            <person name="Glavina del Rio T."/>
            <person name="Tice H."/>
            <person name="Bruce D."/>
            <person name="Goodwin L."/>
            <person name="Pitluck S."/>
            <person name="Chertkov O."/>
            <person name="Detter J.C."/>
            <person name="Han C."/>
            <person name="Tapia R."/>
            <person name="Larimer F."/>
            <person name="Land M."/>
            <person name="Hauser L."/>
            <person name="Kyrpides N."/>
            <person name="Mikhailova N."/>
            <person name="Weimer P.J."/>
            <person name="Stevenson D.M."/>
            <person name="Boyum J."/>
            <person name="Brumm P.I."/>
            <person name="Mead D."/>
        </authorList>
    </citation>
    <scope>NUCLEOTIDE SEQUENCE [LARGE SCALE GENOMIC DNA]</scope>
    <source>
        <strain evidence="19">ATCC 19169 / S85</strain>
        <strain evidence="16">S85</strain>
    </source>
</reference>